<protein>
    <recommendedName>
        <fullName evidence="4">C-type lectin domain-containing protein</fullName>
    </recommendedName>
</protein>
<evidence type="ECO:0008006" key="4">
    <source>
        <dbReference type="Google" id="ProtNLM"/>
    </source>
</evidence>
<feature type="signal peptide" evidence="1">
    <location>
        <begin position="1"/>
        <end position="23"/>
    </location>
</feature>
<dbReference type="Proteomes" id="UP001497623">
    <property type="component" value="Unassembled WGS sequence"/>
</dbReference>
<gene>
    <name evidence="2" type="ORF">MNOR_LOCUS18305</name>
</gene>
<evidence type="ECO:0000313" key="2">
    <source>
        <dbReference type="EMBL" id="CAL4106297.1"/>
    </source>
</evidence>
<dbReference type="InterPro" id="IPR016187">
    <property type="entry name" value="CTDL_fold"/>
</dbReference>
<keyword evidence="3" id="KW-1185">Reference proteome</keyword>
<reference evidence="2 3" key="1">
    <citation type="submission" date="2024-05" db="EMBL/GenBank/DDBJ databases">
        <authorList>
            <person name="Wallberg A."/>
        </authorList>
    </citation>
    <scope>NUCLEOTIDE SEQUENCE [LARGE SCALE GENOMIC DNA]</scope>
</reference>
<dbReference type="Gene3D" id="3.10.100.10">
    <property type="entry name" value="Mannose-Binding Protein A, subunit A"/>
    <property type="match status" value="1"/>
</dbReference>
<feature type="non-terminal residue" evidence="2">
    <location>
        <position position="324"/>
    </location>
</feature>
<name>A0AAV2QXG9_MEGNR</name>
<proteinExistence type="predicted"/>
<dbReference type="SUPFAM" id="SSF56436">
    <property type="entry name" value="C-type lectin-like"/>
    <property type="match status" value="1"/>
</dbReference>
<evidence type="ECO:0000313" key="3">
    <source>
        <dbReference type="Proteomes" id="UP001497623"/>
    </source>
</evidence>
<accession>A0AAV2QXG9</accession>
<evidence type="ECO:0000256" key="1">
    <source>
        <dbReference type="SAM" id="SignalP"/>
    </source>
</evidence>
<organism evidence="2 3">
    <name type="scientific">Meganyctiphanes norvegica</name>
    <name type="common">Northern krill</name>
    <name type="synonym">Thysanopoda norvegica</name>
    <dbReference type="NCBI Taxonomy" id="48144"/>
    <lineage>
        <taxon>Eukaryota</taxon>
        <taxon>Metazoa</taxon>
        <taxon>Ecdysozoa</taxon>
        <taxon>Arthropoda</taxon>
        <taxon>Crustacea</taxon>
        <taxon>Multicrustacea</taxon>
        <taxon>Malacostraca</taxon>
        <taxon>Eumalacostraca</taxon>
        <taxon>Eucarida</taxon>
        <taxon>Euphausiacea</taxon>
        <taxon>Euphausiidae</taxon>
        <taxon>Meganyctiphanes</taxon>
    </lineage>
</organism>
<dbReference type="EMBL" id="CAXKWB010013018">
    <property type="protein sequence ID" value="CAL4106297.1"/>
    <property type="molecule type" value="Genomic_DNA"/>
</dbReference>
<feature type="chain" id="PRO_5043640524" description="C-type lectin domain-containing protein" evidence="1">
    <location>
        <begin position="24"/>
        <end position="324"/>
    </location>
</feature>
<dbReference type="AlphaFoldDB" id="A0AAV2QXG9"/>
<sequence length="324" mass="36576">MAWLCRGIILLLGLLSQTDYVQACDDDCKDDLIQKLQNLLESQLDSKMEQIVMKIESKFEKLKEAKLENILDTKLNLKMDQISNTLTTNQNTISSDLQSVKEHIKSYAHSLDELNTSNVFMTSQLIEHLTQDKETDNAPSSQNISNVNDSLNELKTLAKKSNVILTELMEDCKGPSNTTTQQLNDILESTEEMDQNGMKADNVTTTQQLNDILESTEEMDLNVMKADNVTTTQQLNDILESTEEMDQNRMKADNVTGSSLIKLSNEVERCPSGLIKMSSQCFKMFNDSQRSWSEATTKCEQEGYILAQPDDSVAVNLTKYLNEE</sequence>
<comment type="caution">
    <text evidence="2">The sequence shown here is derived from an EMBL/GenBank/DDBJ whole genome shotgun (WGS) entry which is preliminary data.</text>
</comment>
<dbReference type="InterPro" id="IPR016186">
    <property type="entry name" value="C-type_lectin-like/link_sf"/>
</dbReference>
<keyword evidence="1" id="KW-0732">Signal</keyword>